<reference evidence="9 10" key="1">
    <citation type="submission" date="2017-04" db="EMBL/GenBank/DDBJ databases">
        <authorList>
            <person name="Afonso C.L."/>
            <person name="Miller P.J."/>
            <person name="Scott M.A."/>
            <person name="Spackman E."/>
            <person name="Goraichik I."/>
            <person name="Dimitrov K.M."/>
            <person name="Suarez D.L."/>
            <person name="Swayne D.E."/>
        </authorList>
    </citation>
    <scope>NUCLEOTIDE SEQUENCE [LARGE SCALE GENOMIC DNA]</scope>
    <source>
        <strain evidence="9">LMG 28154</strain>
    </source>
</reference>
<evidence type="ECO:0000256" key="4">
    <source>
        <dbReference type="ARBA" id="ARBA00022692"/>
    </source>
</evidence>
<keyword evidence="7" id="KW-0406">Ion transport</keyword>
<dbReference type="Pfam" id="PF00924">
    <property type="entry name" value="MS_channel_2nd"/>
    <property type="match status" value="1"/>
</dbReference>
<evidence type="ECO:0000256" key="1">
    <source>
        <dbReference type="ARBA" id="ARBA00004651"/>
    </source>
</evidence>
<evidence type="ECO:0000256" key="6">
    <source>
        <dbReference type="ARBA" id="ARBA00023136"/>
    </source>
</evidence>
<dbReference type="GO" id="GO:0005886">
    <property type="term" value="C:plasma membrane"/>
    <property type="evidence" value="ECO:0007669"/>
    <property type="project" value="UniProtKB-SubCell"/>
</dbReference>
<comment type="subunit">
    <text evidence="7">Homoheptamer.</text>
</comment>
<evidence type="ECO:0000313" key="9">
    <source>
        <dbReference type="EMBL" id="SMG02891.1"/>
    </source>
</evidence>
<dbReference type="SUPFAM" id="SSF82861">
    <property type="entry name" value="Mechanosensitive channel protein MscS (YggB), transmembrane region"/>
    <property type="match status" value="1"/>
</dbReference>
<dbReference type="InterPro" id="IPR011066">
    <property type="entry name" value="MscS_channel_C_sf"/>
</dbReference>
<accession>A0A238HBF1</accession>
<keyword evidence="4 7" id="KW-0812">Transmembrane</keyword>
<keyword evidence="6 7" id="KW-0472">Membrane</keyword>
<keyword evidence="7" id="KW-0407">Ion channel</keyword>
<dbReference type="Gene3D" id="2.30.30.60">
    <property type="match status" value="1"/>
</dbReference>
<feature type="transmembrane region" description="Helical" evidence="7">
    <location>
        <begin position="89"/>
        <end position="116"/>
    </location>
</feature>
<dbReference type="InterPro" id="IPR045275">
    <property type="entry name" value="MscS_archaea/bacteria_type"/>
</dbReference>
<feature type="transmembrane region" description="Helical" evidence="7">
    <location>
        <begin position="58"/>
        <end position="83"/>
    </location>
</feature>
<sequence>MNLDLTSIQTFILTRGVDFGLEVIASIALWIVGRWAIRIATNLLGKLIRNSGKVDPTLSEYLTSVVSVLLTLLLVLAILQVFGVQTTSFAALLAGLGLAVGTAWGGLLAHFAAGVFMQVLRPFKVGDLISAGGVTGTVKELGLFVTTIITADNVVTLVGNNKIFSDNISNYSATSMRRVDLSAKIANGVDPDDAIERLRAAIKQVPNVVATPAPDIGILSFTPEGPLLFVRPFAHPSHYWQVYCDVNRAILDTFRNASYPTPETPVAHRTAS</sequence>
<dbReference type="EMBL" id="FXAN01000113">
    <property type="protein sequence ID" value="SMG02891.1"/>
    <property type="molecule type" value="Genomic_DNA"/>
</dbReference>
<dbReference type="InterPro" id="IPR006685">
    <property type="entry name" value="MscS_channel_2nd"/>
</dbReference>
<keyword evidence="7" id="KW-0997">Cell inner membrane</keyword>
<feature type="transmembrane region" description="Helical" evidence="7">
    <location>
        <begin position="20"/>
        <end position="37"/>
    </location>
</feature>
<evidence type="ECO:0000256" key="2">
    <source>
        <dbReference type="ARBA" id="ARBA00008017"/>
    </source>
</evidence>
<evidence type="ECO:0000256" key="7">
    <source>
        <dbReference type="RuleBase" id="RU369025"/>
    </source>
</evidence>
<dbReference type="SUPFAM" id="SSF50182">
    <property type="entry name" value="Sm-like ribonucleoproteins"/>
    <property type="match status" value="1"/>
</dbReference>
<protein>
    <recommendedName>
        <fullName evidence="7">Small-conductance mechanosensitive channel</fullName>
    </recommendedName>
</protein>
<gene>
    <name evidence="9" type="ORF">BSIN_4966</name>
</gene>
<evidence type="ECO:0000256" key="5">
    <source>
        <dbReference type="ARBA" id="ARBA00022989"/>
    </source>
</evidence>
<evidence type="ECO:0000259" key="8">
    <source>
        <dbReference type="Pfam" id="PF00924"/>
    </source>
</evidence>
<keyword evidence="3" id="KW-1003">Cell membrane</keyword>
<evidence type="ECO:0000256" key="3">
    <source>
        <dbReference type="ARBA" id="ARBA00022475"/>
    </source>
</evidence>
<dbReference type="Gene3D" id="3.30.70.100">
    <property type="match status" value="1"/>
</dbReference>
<organism evidence="9 10">
    <name type="scientific">Burkholderia singularis</name>
    <dbReference type="NCBI Taxonomy" id="1503053"/>
    <lineage>
        <taxon>Bacteria</taxon>
        <taxon>Pseudomonadati</taxon>
        <taxon>Pseudomonadota</taxon>
        <taxon>Betaproteobacteria</taxon>
        <taxon>Burkholderiales</taxon>
        <taxon>Burkholderiaceae</taxon>
        <taxon>Burkholderia</taxon>
        <taxon>pseudomallei group</taxon>
    </lineage>
</organism>
<dbReference type="PANTHER" id="PTHR30221">
    <property type="entry name" value="SMALL-CONDUCTANCE MECHANOSENSITIVE CHANNEL"/>
    <property type="match status" value="1"/>
</dbReference>
<dbReference type="SUPFAM" id="SSF82689">
    <property type="entry name" value="Mechanosensitive channel protein MscS (YggB), C-terminal domain"/>
    <property type="match status" value="1"/>
</dbReference>
<keyword evidence="7" id="KW-0813">Transport</keyword>
<dbReference type="InterPro" id="IPR010920">
    <property type="entry name" value="LSM_dom_sf"/>
</dbReference>
<name>A0A238HBF1_9BURK</name>
<dbReference type="Proteomes" id="UP000198460">
    <property type="component" value="Unassembled WGS sequence"/>
</dbReference>
<feature type="domain" description="Mechanosensitive ion channel MscS" evidence="8">
    <location>
        <begin position="107"/>
        <end position="172"/>
    </location>
</feature>
<proteinExistence type="inferred from homology"/>
<evidence type="ECO:0000313" key="10">
    <source>
        <dbReference type="Proteomes" id="UP000198460"/>
    </source>
</evidence>
<dbReference type="GO" id="GO:0008381">
    <property type="term" value="F:mechanosensitive monoatomic ion channel activity"/>
    <property type="evidence" value="ECO:0007669"/>
    <property type="project" value="InterPro"/>
</dbReference>
<comment type="caution">
    <text evidence="7">Lacks conserved residue(s) required for the propagation of feature annotation.</text>
</comment>
<dbReference type="InterPro" id="IPR011014">
    <property type="entry name" value="MscS_channel_TM-2"/>
</dbReference>
<dbReference type="AlphaFoldDB" id="A0A238HBF1"/>
<comment type="function">
    <text evidence="7">Mechanosensitive channel that participates in the regulation of osmotic pressure changes within the cell, opening in response to stretch forces in the membrane lipid bilayer, without the need for other proteins. Contributes to normal resistance to hypoosmotic shock. Forms an ion channel of 1.0 nanosiemens conductance with a slight preference for anions.</text>
</comment>
<comment type="similarity">
    <text evidence="2 7">Belongs to the MscS (TC 1.A.23) family.</text>
</comment>
<keyword evidence="5 7" id="KW-1133">Transmembrane helix</keyword>
<dbReference type="InterPro" id="IPR023408">
    <property type="entry name" value="MscS_beta-dom_sf"/>
</dbReference>
<dbReference type="PANTHER" id="PTHR30221:SF3">
    <property type="entry name" value="SMALL-CONDUCTANCE MECHANOSENSITIVE CHANNEL"/>
    <property type="match status" value="1"/>
</dbReference>
<comment type="subcellular location">
    <subcellularLocation>
        <location evidence="7">Cell inner membrane</location>
        <topology evidence="7">Multi-pass membrane protein</topology>
    </subcellularLocation>
    <subcellularLocation>
        <location evidence="1">Cell membrane</location>
        <topology evidence="1">Multi-pass membrane protein</topology>
    </subcellularLocation>
</comment>
<dbReference type="Gene3D" id="1.10.287.1260">
    <property type="match status" value="1"/>
</dbReference>